<gene>
    <name evidence="4" type="ORF">F4Y08_08590</name>
</gene>
<name>A0A6B1DVH9_9CHLR</name>
<dbReference type="GO" id="GO:0046872">
    <property type="term" value="F:metal ion binding"/>
    <property type="evidence" value="ECO:0007669"/>
    <property type="project" value="UniProtKB-KW"/>
</dbReference>
<protein>
    <submittedName>
        <fullName evidence="4">DUF971 domain-containing protein</fullName>
    </submittedName>
</protein>
<dbReference type="Pfam" id="PF06155">
    <property type="entry name" value="GBBH-like_N"/>
    <property type="match status" value="1"/>
</dbReference>
<proteinExistence type="predicted"/>
<evidence type="ECO:0000256" key="1">
    <source>
        <dbReference type="ARBA" id="ARBA00022723"/>
    </source>
</evidence>
<sequence length="117" mass="13141">MAVQQDPHLSPRRIRVLRAQNLMRIEWQDDSVSELSLTWLRSNCPCASCRAERGESGVEVDPLALSSGPMPSDRVAAVELVGGYAVRLTWDDGHDTGIYAFSWLWEHRTREDGTDAD</sequence>
<evidence type="ECO:0000256" key="2">
    <source>
        <dbReference type="ARBA" id="ARBA00023004"/>
    </source>
</evidence>
<accession>A0A6B1DVH9</accession>
<comment type="caution">
    <text evidence="4">The sequence shown here is derived from an EMBL/GenBank/DDBJ whole genome shotgun (WGS) entry which is preliminary data.</text>
</comment>
<keyword evidence="1" id="KW-0479">Metal-binding</keyword>
<dbReference type="AlphaFoldDB" id="A0A6B1DVH9"/>
<dbReference type="Gene3D" id="3.30.2020.30">
    <property type="match status" value="1"/>
</dbReference>
<dbReference type="InterPro" id="IPR010376">
    <property type="entry name" value="GBBH-like_N"/>
</dbReference>
<dbReference type="PANTHER" id="PTHR35303">
    <property type="entry name" value="OS02G0197800 PROTEIN"/>
    <property type="match status" value="1"/>
</dbReference>
<evidence type="ECO:0000259" key="3">
    <source>
        <dbReference type="Pfam" id="PF06155"/>
    </source>
</evidence>
<feature type="domain" description="Gamma-butyrobetaine hydroxylase-like N-terminal" evidence="3">
    <location>
        <begin position="15"/>
        <end position="104"/>
    </location>
</feature>
<evidence type="ECO:0000313" key="4">
    <source>
        <dbReference type="EMBL" id="MYD90374.1"/>
    </source>
</evidence>
<organism evidence="4">
    <name type="scientific">Caldilineaceae bacterium SB0662_bin_9</name>
    <dbReference type="NCBI Taxonomy" id="2605258"/>
    <lineage>
        <taxon>Bacteria</taxon>
        <taxon>Bacillati</taxon>
        <taxon>Chloroflexota</taxon>
        <taxon>Caldilineae</taxon>
        <taxon>Caldilineales</taxon>
        <taxon>Caldilineaceae</taxon>
    </lineage>
</organism>
<dbReference type="EMBL" id="VXPY01000059">
    <property type="protein sequence ID" value="MYD90374.1"/>
    <property type="molecule type" value="Genomic_DNA"/>
</dbReference>
<reference evidence="4" key="1">
    <citation type="submission" date="2019-09" db="EMBL/GenBank/DDBJ databases">
        <title>Characterisation of the sponge microbiome using genome-centric metagenomics.</title>
        <authorList>
            <person name="Engelberts J.P."/>
            <person name="Robbins S.J."/>
            <person name="De Goeij J.M."/>
            <person name="Aranda M."/>
            <person name="Bell S.C."/>
            <person name="Webster N.S."/>
        </authorList>
    </citation>
    <scope>NUCLEOTIDE SEQUENCE</scope>
    <source>
        <strain evidence="4">SB0662_bin_9</strain>
    </source>
</reference>
<dbReference type="InterPro" id="IPR038492">
    <property type="entry name" value="GBBH-like_N_sf"/>
</dbReference>
<keyword evidence="2" id="KW-0408">Iron</keyword>